<dbReference type="Proteomes" id="UP000829398">
    <property type="component" value="Chromosome 5"/>
</dbReference>
<evidence type="ECO:0000313" key="2">
    <source>
        <dbReference type="Proteomes" id="UP000829398"/>
    </source>
</evidence>
<proteinExistence type="predicted"/>
<protein>
    <submittedName>
        <fullName evidence="1">Uncharacterized protein</fullName>
    </submittedName>
</protein>
<evidence type="ECO:0000313" key="1">
    <source>
        <dbReference type="EMBL" id="KAH9750382.1"/>
    </source>
</evidence>
<name>A0ACB8K6J6_CITSI</name>
<comment type="caution">
    <text evidence="1">The sequence shown here is derived from an EMBL/GenBank/DDBJ whole genome shotgun (WGS) entry which is preliminary data.</text>
</comment>
<gene>
    <name evidence="1" type="ORF">KPL71_013855</name>
</gene>
<dbReference type="EMBL" id="CM039174">
    <property type="protein sequence ID" value="KAH9750382.1"/>
    <property type="molecule type" value="Genomic_DNA"/>
</dbReference>
<keyword evidence="2" id="KW-1185">Reference proteome</keyword>
<accession>A0ACB8K6J6</accession>
<organism evidence="1 2">
    <name type="scientific">Citrus sinensis</name>
    <name type="common">Sweet orange</name>
    <name type="synonym">Citrus aurantium var. sinensis</name>
    <dbReference type="NCBI Taxonomy" id="2711"/>
    <lineage>
        <taxon>Eukaryota</taxon>
        <taxon>Viridiplantae</taxon>
        <taxon>Streptophyta</taxon>
        <taxon>Embryophyta</taxon>
        <taxon>Tracheophyta</taxon>
        <taxon>Spermatophyta</taxon>
        <taxon>Magnoliopsida</taxon>
        <taxon>eudicotyledons</taxon>
        <taxon>Gunneridae</taxon>
        <taxon>Pentapetalae</taxon>
        <taxon>rosids</taxon>
        <taxon>malvids</taxon>
        <taxon>Sapindales</taxon>
        <taxon>Rutaceae</taxon>
        <taxon>Aurantioideae</taxon>
        <taxon>Citrus</taxon>
    </lineage>
</organism>
<reference evidence="2" key="1">
    <citation type="journal article" date="2023" name="Hortic. Res.">
        <title>A chromosome-level phased genome enabling allele-level studies in sweet orange: a case study on citrus Huanglongbing tolerance.</title>
        <authorList>
            <person name="Wu B."/>
            <person name="Yu Q."/>
            <person name="Deng Z."/>
            <person name="Duan Y."/>
            <person name="Luo F."/>
            <person name="Gmitter F. Jr."/>
        </authorList>
    </citation>
    <scope>NUCLEOTIDE SEQUENCE [LARGE SCALE GENOMIC DNA]</scope>
    <source>
        <strain evidence="2">cv. Valencia</strain>
    </source>
</reference>
<sequence>MGWDLAGSHPKWDGISQDPIPSGKIAIPTHKVCQKLLDLLASSCCSCVDRDRVWLLLVHVAAARASLLLFRVAAAHASLIHEKLEEDYKPLALGHSQLNMSLCMDTFIAPAPWISGQPPEDTLKRWKSACNIVNNRRRKFRMVANLANQAETRVNTFKIQNKAYKEFYDDDPSSEYLAKAGIFQEFYDDIEYACKGRYVELLKRKKAVVFPWEESSLSYPVLKATSYGVYILCHLVFKAFSSVRNIFSNLLLGVEFVRHKFQYYMSLCNYIVTEAAKVRRRQDCPNNVEYVSYHDDDDSKGHPISEIMEPGNNVSPNGKFRRRITSWQKGELLGSGSYGFVYEGLTDDGFFFAVKEVSLQDEGPRGKQSILQLEQVG</sequence>